<dbReference type="InterPro" id="IPR036249">
    <property type="entry name" value="Thioredoxin-like_sf"/>
</dbReference>
<organism evidence="3 4">
    <name type="scientific">Saprolegnia parasitica (strain CBS 223.65)</name>
    <dbReference type="NCBI Taxonomy" id="695850"/>
    <lineage>
        <taxon>Eukaryota</taxon>
        <taxon>Sar</taxon>
        <taxon>Stramenopiles</taxon>
        <taxon>Oomycota</taxon>
        <taxon>Saprolegniomycetes</taxon>
        <taxon>Saprolegniales</taxon>
        <taxon>Saprolegniaceae</taxon>
        <taxon>Saprolegnia</taxon>
    </lineage>
</organism>
<dbReference type="OMA" id="VIMIRTR"/>
<feature type="transmembrane region" description="Helical" evidence="1">
    <location>
        <begin position="94"/>
        <end position="113"/>
    </location>
</feature>
<keyword evidence="1" id="KW-1133">Transmembrane helix</keyword>
<dbReference type="PANTHER" id="PTHR45663:SF11">
    <property type="entry name" value="GEO12009P1"/>
    <property type="match status" value="1"/>
</dbReference>
<dbReference type="AlphaFoldDB" id="A0A067CRZ0"/>
<dbReference type="VEuPathDB" id="FungiDB:SPRG_02057"/>
<gene>
    <name evidence="3" type="ORF">SPRG_02057</name>
</gene>
<dbReference type="PANTHER" id="PTHR45663">
    <property type="entry name" value="GEO12009P1"/>
    <property type="match status" value="1"/>
</dbReference>
<evidence type="ECO:0000256" key="1">
    <source>
        <dbReference type="SAM" id="Phobius"/>
    </source>
</evidence>
<dbReference type="Proteomes" id="UP000030745">
    <property type="component" value="Unassembled WGS sequence"/>
</dbReference>
<dbReference type="GO" id="GO:0005737">
    <property type="term" value="C:cytoplasm"/>
    <property type="evidence" value="ECO:0007669"/>
    <property type="project" value="TreeGrafter"/>
</dbReference>
<dbReference type="Pfam" id="PF00085">
    <property type="entry name" value="Thioredoxin"/>
    <property type="match status" value="1"/>
</dbReference>
<dbReference type="Gene3D" id="3.40.30.10">
    <property type="entry name" value="Glutaredoxin"/>
    <property type="match status" value="1"/>
</dbReference>
<dbReference type="GeneID" id="24124626"/>
<name>A0A067CRZ0_SAPPC</name>
<evidence type="ECO:0000313" key="3">
    <source>
        <dbReference type="EMBL" id="KDO33248.1"/>
    </source>
</evidence>
<keyword evidence="4" id="KW-1185">Reference proteome</keyword>
<feature type="domain" description="Thioredoxin" evidence="2">
    <location>
        <begin position="100"/>
        <end position="248"/>
    </location>
</feature>
<sequence>MGVTRFLHPYFLVNTALIGSYFGARYAGYESDSVVDVEDYLGMTREQQMFVFLIGFTIINYPNKSTIDAIISMAFLYGKGGVACLFYMLDTTLFVYYLVAWLGTPFGLCAVAVPKYQGPDEIVDLSADSFERRLRADKKTKWIVYFYADWCEDCLHQDAMFAQLSLTHASDELKFGRVDVDKHPSLAREFSIDTNATTTIQLPTMILFEHGKEAKRLPKLDENKKPTKTLLNTYGVELYFDLLAPKNL</sequence>
<protein>
    <recommendedName>
        <fullName evidence="2">Thioredoxin domain-containing protein</fullName>
    </recommendedName>
</protein>
<dbReference type="RefSeq" id="XP_012196004.1">
    <property type="nucleotide sequence ID" value="XM_012340614.1"/>
</dbReference>
<dbReference type="InterPro" id="IPR013766">
    <property type="entry name" value="Thioredoxin_domain"/>
</dbReference>
<keyword evidence="1" id="KW-0472">Membrane</keyword>
<evidence type="ECO:0000259" key="2">
    <source>
        <dbReference type="PROSITE" id="PS51352"/>
    </source>
</evidence>
<keyword evidence="1" id="KW-0812">Transmembrane</keyword>
<accession>A0A067CRZ0</accession>
<evidence type="ECO:0000313" key="4">
    <source>
        <dbReference type="Proteomes" id="UP000030745"/>
    </source>
</evidence>
<dbReference type="OrthoDB" id="20229at2759"/>
<dbReference type="KEGG" id="spar:SPRG_02057"/>
<dbReference type="GO" id="GO:0015035">
    <property type="term" value="F:protein-disulfide reductase activity"/>
    <property type="evidence" value="ECO:0007669"/>
    <property type="project" value="TreeGrafter"/>
</dbReference>
<reference evidence="3 4" key="1">
    <citation type="journal article" date="2013" name="PLoS Genet.">
        <title>Distinctive expansion of potential virulence genes in the genome of the oomycete fish pathogen Saprolegnia parasitica.</title>
        <authorList>
            <person name="Jiang R.H."/>
            <person name="de Bruijn I."/>
            <person name="Haas B.J."/>
            <person name="Belmonte R."/>
            <person name="Lobach L."/>
            <person name="Christie J."/>
            <person name="van den Ackerveken G."/>
            <person name="Bottin A."/>
            <person name="Bulone V."/>
            <person name="Diaz-Moreno S.M."/>
            <person name="Dumas B."/>
            <person name="Fan L."/>
            <person name="Gaulin E."/>
            <person name="Govers F."/>
            <person name="Grenville-Briggs L.J."/>
            <person name="Horner N.R."/>
            <person name="Levin J.Z."/>
            <person name="Mammella M."/>
            <person name="Meijer H.J."/>
            <person name="Morris P."/>
            <person name="Nusbaum C."/>
            <person name="Oome S."/>
            <person name="Phillips A.J."/>
            <person name="van Rooyen D."/>
            <person name="Rzeszutek E."/>
            <person name="Saraiva M."/>
            <person name="Secombes C.J."/>
            <person name="Seidl M.F."/>
            <person name="Snel B."/>
            <person name="Stassen J.H."/>
            <person name="Sykes S."/>
            <person name="Tripathy S."/>
            <person name="van den Berg H."/>
            <person name="Vega-Arreguin J.C."/>
            <person name="Wawra S."/>
            <person name="Young S.K."/>
            <person name="Zeng Q."/>
            <person name="Dieguez-Uribeondo J."/>
            <person name="Russ C."/>
            <person name="Tyler B.M."/>
            <person name="van West P."/>
        </authorList>
    </citation>
    <scope>NUCLEOTIDE SEQUENCE [LARGE SCALE GENOMIC DNA]</scope>
    <source>
        <strain evidence="3 4">CBS 223.65</strain>
    </source>
</reference>
<feature type="transmembrane region" description="Helical" evidence="1">
    <location>
        <begin position="7"/>
        <end position="27"/>
    </location>
</feature>
<dbReference type="SUPFAM" id="SSF52833">
    <property type="entry name" value="Thioredoxin-like"/>
    <property type="match status" value="1"/>
</dbReference>
<proteinExistence type="predicted"/>
<dbReference type="EMBL" id="KK583193">
    <property type="protein sequence ID" value="KDO33248.1"/>
    <property type="molecule type" value="Genomic_DNA"/>
</dbReference>
<feature type="transmembrane region" description="Helical" evidence="1">
    <location>
        <begin position="47"/>
        <end position="63"/>
    </location>
</feature>
<dbReference type="PROSITE" id="PS51352">
    <property type="entry name" value="THIOREDOXIN_2"/>
    <property type="match status" value="1"/>
</dbReference>